<dbReference type="Pfam" id="PF00498">
    <property type="entry name" value="FHA"/>
    <property type="match status" value="1"/>
</dbReference>
<dbReference type="CDD" id="cd07302">
    <property type="entry name" value="CHD"/>
    <property type="match status" value="1"/>
</dbReference>
<dbReference type="Gene3D" id="2.60.200.20">
    <property type="match status" value="1"/>
</dbReference>
<dbReference type="CDD" id="cd00060">
    <property type="entry name" value="FHA"/>
    <property type="match status" value="1"/>
</dbReference>
<dbReference type="GO" id="GO:0035556">
    <property type="term" value="P:intracellular signal transduction"/>
    <property type="evidence" value="ECO:0007669"/>
    <property type="project" value="InterPro"/>
</dbReference>
<dbReference type="PROSITE" id="PS50006">
    <property type="entry name" value="FHA_DOMAIN"/>
    <property type="match status" value="1"/>
</dbReference>
<dbReference type="SMART" id="SM00044">
    <property type="entry name" value="CYCc"/>
    <property type="match status" value="1"/>
</dbReference>
<evidence type="ECO:0000313" key="4">
    <source>
        <dbReference type="Proteomes" id="UP000183649"/>
    </source>
</evidence>
<dbReference type="GO" id="GO:0009190">
    <property type="term" value="P:cyclic nucleotide biosynthetic process"/>
    <property type="evidence" value="ECO:0007669"/>
    <property type="project" value="InterPro"/>
</dbReference>
<feature type="domain" description="Guanylate cyclase" evidence="2">
    <location>
        <begin position="11"/>
        <end position="128"/>
    </location>
</feature>
<dbReference type="RefSeq" id="WP_055451762.1">
    <property type="nucleotide sequence ID" value="NZ_CYHF01000015.1"/>
</dbReference>
<dbReference type="InterPro" id="IPR008984">
    <property type="entry name" value="SMAD_FHA_dom_sf"/>
</dbReference>
<evidence type="ECO:0000259" key="2">
    <source>
        <dbReference type="PROSITE" id="PS50125"/>
    </source>
</evidence>
<dbReference type="GO" id="GO:0004016">
    <property type="term" value="F:adenylate cyclase activity"/>
    <property type="evidence" value="ECO:0007669"/>
    <property type="project" value="UniProtKB-ARBA"/>
</dbReference>
<dbReference type="Pfam" id="PF00211">
    <property type="entry name" value="Guanylate_cyc"/>
    <property type="match status" value="1"/>
</dbReference>
<feature type="domain" description="FHA" evidence="1">
    <location>
        <begin position="218"/>
        <end position="261"/>
    </location>
</feature>
<dbReference type="InterPro" id="IPR050697">
    <property type="entry name" value="Adenylyl/Guanylyl_Cyclase_3/4"/>
</dbReference>
<dbReference type="InterPro" id="IPR029787">
    <property type="entry name" value="Nucleotide_cyclase"/>
</dbReference>
<dbReference type="SUPFAM" id="SSF55073">
    <property type="entry name" value="Nucleotide cyclase"/>
    <property type="match status" value="1"/>
</dbReference>
<dbReference type="Gene3D" id="3.30.70.1230">
    <property type="entry name" value="Nucleotide cyclase"/>
    <property type="match status" value="1"/>
</dbReference>
<dbReference type="AlphaFoldDB" id="A0A0K6IC01"/>
<keyword evidence="4" id="KW-1185">Reference proteome</keyword>
<protein>
    <submittedName>
        <fullName evidence="3">Adenylate cyclase, class 3</fullName>
    </submittedName>
</protein>
<gene>
    <name evidence="3" type="ORF">Ga0061069_11524</name>
</gene>
<organism evidence="3 4">
    <name type="scientific">Thiomonas bhubaneswarensis</name>
    <dbReference type="NCBI Taxonomy" id="339866"/>
    <lineage>
        <taxon>Bacteria</taxon>
        <taxon>Pseudomonadati</taxon>
        <taxon>Pseudomonadota</taxon>
        <taxon>Betaproteobacteria</taxon>
        <taxon>Burkholderiales</taxon>
        <taxon>Thiomonas</taxon>
    </lineage>
</organism>
<dbReference type="Proteomes" id="UP000183649">
    <property type="component" value="Unassembled WGS sequence"/>
</dbReference>
<dbReference type="STRING" id="339866.GCA_001418255_02946"/>
<proteinExistence type="predicted"/>
<reference evidence="4" key="1">
    <citation type="submission" date="2015-08" db="EMBL/GenBank/DDBJ databases">
        <authorList>
            <person name="Varghese N."/>
        </authorList>
    </citation>
    <scope>NUCLEOTIDE SEQUENCE [LARGE SCALE GENOMIC DNA]</scope>
    <source>
        <strain evidence="4">DSM 18181</strain>
    </source>
</reference>
<name>A0A0K6IC01_9BURK</name>
<evidence type="ECO:0000313" key="3">
    <source>
        <dbReference type="EMBL" id="CUB00573.1"/>
    </source>
</evidence>
<dbReference type="PROSITE" id="PS50125">
    <property type="entry name" value="GUANYLATE_CYCLASE_2"/>
    <property type="match status" value="1"/>
</dbReference>
<evidence type="ECO:0000259" key="1">
    <source>
        <dbReference type="PROSITE" id="PS50006"/>
    </source>
</evidence>
<dbReference type="PANTHER" id="PTHR43081">
    <property type="entry name" value="ADENYLATE CYCLASE, TERMINAL-DIFFERENTIATION SPECIFIC-RELATED"/>
    <property type="match status" value="1"/>
</dbReference>
<dbReference type="EMBL" id="CYHF01000015">
    <property type="protein sequence ID" value="CUB00573.1"/>
    <property type="molecule type" value="Genomic_DNA"/>
</dbReference>
<dbReference type="InterPro" id="IPR001054">
    <property type="entry name" value="A/G_cyclase"/>
</dbReference>
<dbReference type="OrthoDB" id="9801841at2"/>
<accession>A0A0K6IC01</accession>
<dbReference type="PANTHER" id="PTHR43081:SF1">
    <property type="entry name" value="ADENYLATE CYCLASE, TERMINAL-DIFFERENTIATION SPECIFIC"/>
    <property type="match status" value="1"/>
</dbReference>
<dbReference type="SMART" id="SM00240">
    <property type="entry name" value="FHA"/>
    <property type="match status" value="1"/>
</dbReference>
<sequence length="306" mass="32746">MTNARKTAVRTIVFADVVGSTALFQSLGNTEATALVTQVVSNMARSFKAAGGDVVKTLGDGILATFEHNTPALNACIDIQRTCSTTGAMDATGARQKLPLKIGIARGVVVLAPGDCFGDPVNAASRLSDSAGSGQILIGDAVMEALPLELLARLRSLGAIFLRGYDVPVPVHQVDWEASVDMGQTMPQVPSRIDYSSQLLNLAWLDTSVDYAADQMPIVIGRTNGADFLVNDLRVSRQHARIDWRGSYYMLTDLSSNGTWVRYTGNDTTLALRRNECVLHGQGEITLGAKPSDPTAPTVMFQIHPN</sequence>
<dbReference type="SUPFAM" id="SSF49879">
    <property type="entry name" value="SMAD/FHA domain"/>
    <property type="match status" value="1"/>
</dbReference>
<dbReference type="InterPro" id="IPR000253">
    <property type="entry name" value="FHA_dom"/>
</dbReference>